<gene>
    <name evidence="3" type="ORF">CUN49_09600</name>
</gene>
<feature type="domain" description="DnaB/C C-terminal" evidence="2">
    <location>
        <begin position="149"/>
        <end position="209"/>
    </location>
</feature>
<evidence type="ECO:0000256" key="1">
    <source>
        <dbReference type="ARBA" id="ARBA00093462"/>
    </source>
</evidence>
<dbReference type="Gene3D" id="1.10.10.630">
    <property type="entry name" value="DnaD domain-like"/>
    <property type="match status" value="1"/>
</dbReference>
<dbReference type="InterPro" id="IPR034829">
    <property type="entry name" value="DnaD-like_sf"/>
</dbReference>
<proteinExistence type="inferred from homology"/>
<evidence type="ECO:0000313" key="4">
    <source>
        <dbReference type="Proteomes" id="UP000229681"/>
    </source>
</evidence>
<dbReference type="EMBL" id="PGTM01000130">
    <property type="protein sequence ID" value="PJF35618.1"/>
    <property type="molecule type" value="Genomic_DNA"/>
</dbReference>
<dbReference type="AlphaFoldDB" id="A0A2M8PDK8"/>
<dbReference type="PANTHER" id="PTHR37293">
    <property type="entry name" value="PHAGE REPLICATION PROTEIN-RELATED"/>
    <property type="match status" value="1"/>
</dbReference>
<organism evidence="3 4">
    <name type="scientific">Candidatus Thermofonsia Clade 1 bacterium</name>
    <dbReference type="NCBI Taxonomy" id="2364210"/>
    <lineage>
        <taxon>Bacteria</taxon>
        <taxon>Bacillati</taxon>
        <taxon>Chloroflexota</taxon>
        <taxon>Candidatus Thermofontia</taxon>
        <taxon>Candidatus Thermofonsia Clade 1</taxon>
    </lineage>
</organism>
<dbReference type="InterPro" id="IPR006343">
    <property type="entry name" value="DnaB/C_C"/>
</dbReference>
<evidence type="ECO:0000259" key="2">
    <source>
        <dbReference type="Pfam" id="PF07261"/>
    </source>
</evidence>
<comment type="similarity">
    <text evidence="1">Belongs to the DnaB/DnaD family.</text>
</comment>
<comment type="caution">
    <text evidence="3">The sequence shown here is derived from an EMBL/GenBank/DDBJ whole genome shotgun (WGS) entry which is preliminary data.</text>
</comment>
<sequence length="237" mass="27163">MNGHRFSGFPKGEREMTSVPTRFFSDLLPYIDDLAELKLTLYCFWALQQRESAYRYLRLRDFLEDSTFVAGMGANPAEAEQAIQQALARALNRETLLAVEVPTGEGSETLYFMNTERGRRAIEALQRGDWQPESAEYPIRLVPERPTIFALYEQNIGALTPMLAELLADAERTYPYEWIVAAIRAAVENNRRSWRYIEAILKRWAVDGVPKARSSSPATPEIDPYLRGSYFEQNDSH</sequence>
<protein>
    <recommendedName>
        <fullName evidence="2">DnaB/C C-terminal domain-containing protein</fullName>
    </recommendedName>
</protein>
<accession>A0A2M8PDK8</accession>
<dbReference type="PANTHER" id="PTHR37293:SF5">
    <property type="entry name" value="DNA REPLICATION PROTEIN"/>
    <property type="match status" value="1"/>
</dbReference>
<evidence type="ECO:0000313" key="3">
    <source>
        <dbReference type="EMBL" id="PJF35618.1"/>
    </source>
</evidence>
<reference evidence="3 4" key="1">
    <citation type="submission" date="2017-11" db="EMBL/GenBank/DDBJ databases">
        <title>Evolution of Phototrophy in the Chloroflexi Phylum Driven by Horizontal Gene Transfer.</title>
        <authorList>
            <person name="Ward L.M."/>
            <person name="Hemp J."/>
            <person name="Shih P.M."/>
            <person name="Mcglynn S.E."/>
            <person name="Fischer W."/>
        </authorList>
    </citation>
    <scope>NUCLEOTIDE SEQUENCE [LARGE SCALE GENOMIC DNA]</scope>
    <source>
        <strain evidence="3">JP3_13</strain>
    </source>
</reference>
<dbReference type="InterPro" id="IPR053162">
    <property type="entry name" value="DnaD"/>
</dbReference>
<dbReference type="Pfam" id="PF07261">
    <property type="entry name" value="DnaB_2"/>
    <property type="match status" value="1"/>
</dbReference>
<dbReference type="NCBIfam" id="TIGR01446">
    <property type="entry name" value="DnaD_dom"/>
    <property type="match status" value="1"/>
</dbReference>
<dbReference type="Proteomes" id="UP000229681">
    <property type="component" value="Unassembled WGS sequence"/>
</dbReference>
<dbReference type="SUPFAM" id="SSF158499">
    <property type="entry name" value="DnaD domain-like"/>
    <property type="match status" value="1"/>
</dbReference>
<name>A0A2M8PDK8_9CHLR</name>